<reference evidence="3" key="1">
    <citation type="journal article" date="2019" name="Int. J. Syst. Evol. Microbiol.">
        <title>The Global Catalogue of Microorganisms (GCM) 10K type strain sequencing project: providing services to taxonomists for standard genome sequencing and annotation.</title>
        <authorList>
            <consortium name="The Broad Institute Genomics Platform"/>
            <consortium name="The Broad Institute Genome Sequencing Center for Infectious Disease"/>
            <person name="Wu L."/>
            <person name="Ma J."/>
        </authorList>
    </citation>
    <scope>NUCLEOTIDE SEQUENCE [LARGE SCALE GENOMIC DNA]</scope>
    <source>
        <strain evidence="3">CCM 8980</strain>
    </source>
</reference>
<keyword evidence="2" id="KW-0808">Transferase</keyword>
<proteinExistence type="predicted"/>
<keyword evidence="3" id="KW-1185">Reference proteome</keyword>
<gene>
    <name evidence="2" type="ORF">ACFQ4P_02220</name>
</gene>
<dbReference type="RefSeq" id="WP_203627191.1">
    <property type="nucleotide sequence ID" value="NZ_BOLQ01000012.1"/>
</dbReference>
<dbReference type="SUPFAM" id="SSF53335">
    <property type="entry name" value="S-adenosyl-L-methionine-dependent methyltransferases"/>
    <property type="match status" value="1"/>
</dbReference>
<evidence type="ECO:0000256" key="1">
    <source>
        <dbReference type="SAM" id="MobiDB-lite"/>
    </source>
</evidence>
<accession>A0ABW4CG74</accession>
<feature type="region of interest" description="Disordered" evidence="1">
    <location>
        <begin position="1"/>
        <end position="21"/>
    </location>
</feature>
<name>A0ABW4CG74_9LACO</name>
<evidence type="ECO:0000313" key="2">
    <source>
        <dbReference type="EMBL" id="MFD1429064.1"/>
    </source>
</evidence>
<dbReference type="EMBL" id="JBHTOC010000002">
    <property type="protein sequence ID" value="MFD1429064.1"/>
    <property type="molecule type" value="Genomic_DNA"/>
</dbReference>
<dbReference type="GO" id="GO:0061542">
    <property type="term" value="F:3-demethylubiquinol 3-O-methyltransferase activity"/>
    <property type="evidence" value="ECO:0007669"/>
    <property type="project" value="UniProtKB-EC"/>
</dbReference>
<sequence length="190" mass="21139">MDKDYPNMAPSPEKLPTTTGNKQPLWQALAQKMPKLAGLRVLVIHAGDGWFCRYAINHGAIEVLGISNDGAAMSEARETASSDRLRYRIMPDGYLKLLSGPYDLIVGTFDLRQDDLHAASHQLSRLLKPSGRLIAAVATPLDPKPVGGLQIRELFTSRLAIDQWYQVSDQRLQLKETVQFILSSRTKKAK</sequence>
<evidence type="ECO:0000313" key="3">
    <source>
        <dbReference type="Proteomes" id="UP001597196"/>
    </source>
</evidence>
<dbReference type="EC" id="2.1.1.222" evidence="2"/>
<protein>
    <submittedName>
        <fullName evidence="2">Class I SAM-dependent methyltransferase</fullName>
        <ecNumber evidence="2">2.1.1.222</ecNumber>
        <ecNumber evidence="2">2.1.1.64</ecNumber>
    </submittedName>
</protein>
<comment type="caution">
    <text evidence="2">The sequence shown here is derived from an EMBL/GenBank/DDBJ whole genome shotgun (WGS) entry which is preliminary data.</text>
</comment>
<keyword evidence="2" id="KW-0489">Methyltransferase</keyword>
<dbReference type="CDD" id="cd02440">
    <property type="entry name" value="AdoMet_MTases"/>
    <property type="match status" value="1"/>
</dbReference>
<dbReference type="EC" id="2.1.1.64" evidence="2"/>
<dbReference type="Gene3D" id="3.40.50.150">
    <property type="entry name" value="Vaccinia Virus protein VP39"/>
    <property type="match status" value="1"/>
</dbReference>
<dbReference type="Proteomes" id="UP001597196">
    <property type="component" value="Unassembled WGS sequence"/>
</dbReference>
<dbReference type="InterPro" id="IPR029063">
    <property type="entry name" value="SAM-dependent_MTases_sf"/>
</dbReference>
<dbReference type="GO" id="GO:0032259">
    <property type="term" value="P:methylation"/>
    <property type="evidence" value="ECO:0007669"/>
    <property type="project" value="UniProtKB-KW"/>
</dbReference>
<organism evidence="2 3">
    <name type="scientific">Lacticaseibacillus mingshuiensis</name>
    <dbReference type="NCBI Taxonomy" id="2799574"/>
    <lineage>
        <taxon>Bacteria</taxon>
        <taxon>Bacillati</taxon>
        <taxon>Bacillota</taxon>
        <taxon>Bacilli</taxon>
        <taxon>Lactobacillales</taxon>
        <taxon>Lactobacillaceae</taxon>
        <taxon>Lacticaseibacillus</taxon>
    </lineage>
</organism>
<dbReference type="GO" id="GO:0102208">
    <property type="term" value="F:2-polyprenyl-6-hydroxyphenol methylase activity"/>
    <property type="evidence" value="ECO:0007669"/>
    <property type="project" value="UniProtKB-EC"/>
</dbReference>